<proteinExistence type="predicted"/>
<comment type="caution">
    <text evidence="2">The sequence shown here is derived from an EMBL/GenBank/DDBJ whole genome shotgun (WGS) entry which is preliminary data.</text>
</comment>
<evidence type="ECO:0000313" key="2">
    <source>
        <dbReference type="EMBL" id="GAA4610686.1"/>
    </source>
</evidence>
<dbReference type="EMBL" id="BAABHJ010000012">
    <property type="protein sequence ID" value="GAA4610686.1"/>
    <property type="molecule type" value="Genomic_DNA"/>
</dbReference>
<dbReference type="Gene3D" id="3.90.850.10">
    <property type="entry name" value="Fumarylacetoacetase-like, C-terminal domain"/>
    <property type="match status" value="1"/>
</dbReference>
<name>A0ABP8TKX1_9ACTN</name>
<sequence length="108" mass="11170">MTLDKNGETVSRGTGADCLGGPLYAALWLASTLSGLGDPLRAGDIVLTGALGPPSRETSSKHASRVSGTAARPVVVRPFRGRSAACREGSPSGQPPDGPRRITFRRGR</sequence>
<dbReference type="Proteomes" id="UP001500212">
    <property type="component" value="Unassembled WGS sequence"/>
</dbReference>
<dbReference type="PANTHER" id="PTHR30143">
    <property type="entry name" value="ACID HYDRATASE"/>
    <property type="match status" value="1"/>
</dbReference>
<dbReference type="InterPro" id="IPR036663">
    <property type="entry name" value="Fumarylacetoacetase_C_sf"/>
</dbReference>
<dbReference type="RefSeq" id="WP_345357472.1">
    <property type="nucleotide sequence ID" value="NZ_BAABHJ010000012.1"/>
</dbReference>
<dbReference type="InterPro" id="IPR050772">
    <property type="entry name" value="Hydratase-Decarb/MhpD_sf"/>
</dbReference>
<dbReference type="SUPFAM" id="SSF56529">
    <property type="entry name" value="FAH"/>
    <property type="match status" value="1"/>
</dbReference>
<evidence type="ECO:0000313" key="3">
    <source>
        <dbReference type="Proteomes" id="UP001500212"/>
    </source>
</evidence>
<protein>
    <recommendedName>
        <fullName evidence="4">Fumarylacetoacetase-like C-terminal domain-containing protein</fullName>
    </recommendedName>
</protein>
<feature type="region of interest" description="Disordered" evidence="1">
    <location>
        <begin position="50"/>
        <end position="108"/>
    </location>
</feature>
<dbReference type="PANTHER" id="PTHR30143:SF0">
    <property type="entry name" value="2-KETO-4-PENTENOATE HYDRATASE"/>
    <property type="match status" value="1"/>
</dbReference>
<evidence type="ECO:0000256" key="1">
    <source>
        <dbReference type="SAM" id="MobiDB-lite"/>
    </source>
</evidence>
<gene>
    <name evidence="2" type="ORF">GCM10023195_44600</name>
</gene>
<evidence type="ECO:0008006" key="4">
    <source>
        <dbReference type="Google" id="ProtNLM"/>
    </source>
</evidence>
<reference evidence="3" key="1">
    <citation type="journal article" date="2019" name="Int. J. Syst. Evol. Microbiol.">
        <title>The Global Catalogue of Microorganisms (GCM) 10K type strain sequencing project: providing services to taxonomists for standard genome sequencing and annotation.</title>
        <authorList>
            <consortium name="The Broad Institute Genomics Platform"/>
            <consortium name="The Broad Institute Genome Sequencing Center for Infectious Disease"/>
            <person name="Wu L."/>
            <person name="Ma J."/>
        </authorList>
    </citation>
    <scope>NUCLEOTIDE SEQUENCE [LARGE SCALE GENOMIC DNA]</scope>
    <source>
        <strain evidence="3">JCM 17938</strain>
    </source>
</reference>
<accession>A0ABP8TKX1</accession>
<organism evidence="2 3">
    <name type="scientific">Actinoallomurus liliacearum</name>
    <dbReference type="NCBI Taxonomy" id="1080073"/>
    <lineage>
        <taxon>Bacteria</taxon>
        <taxon>Bacillati</taxon>
        <taxon>Actinomycetota</taxon>
        <taxon>Actinomycetes</taxon>
        <taxon>Streptosporangiales</taxon>
        <taxon>Thermomonosporaceae</taxon>
        <taxon>Actinoallomurus</taxon>
    </lineage>
</organism>
<keyword evidence="3" id="KW-1185">Reference proteome</keyword>